<reference evidence="2 3" key="1">
    <citation type="submission" date="2024-07" db="EMBL/GenBank/DDBJ databases">
        <title>Chromosome-level genome assembly of the water stick insect Ranatra chinensis (Heteroptera: Nepidae).</title>
        <authorList>
            <person name="Liu X."/>
        </authorList>
    </citation>
    <scope>NUCLEOTIDE SEQUENCE [LARGE SCALE GENOMIC DNA]</scope>
    <source>
        <strain evidence="2">Cailab_2021Rc</strain>
        <tissue evidence="2">Muscle</tissue>
    </source>
</reference>
<feature type="region of interest" description="Disordered" evidence="1">
    <location>
        <begin position="84"/>
        <end position="103"/>
    </location>
</feature>
<organism evidence="2 3">
    <name type="scientific">Ranatra chinensis</name>
    <dbReference type="NCBI Taxonomy" id="642074"/>
    <lineage>
        <taxon>Eukaryota</taxon>
        <taxon>Metazoa</taxon>
        <taxon>Ecdysozoa</taxon>
        <taxon>Arthropoda</taxon>
        <taxon>Hexapoda</taxon>
        <taxon>Insecta</taxon>
        <taxon>Pterygota</taxon>
        <taxon>Neoptera</taxon>
        <taxon>Paraneoptera</taxon>
        <taxon>Hemiptera</taxon>
        <taxon>Heteroptera</taxon>
        <taxon>Panheteroptera</taxon>
        <taxon>Nepomorpha</taxon>
        <taxon>Nepidae</taxon>
        <taxon>Ranatrinae</taxon>
        <taxon>Ranatra</taxon>
    </lineage>
</organism>
<evidence type="ECO:0000313" key="3">
    <source>
        <dbReference type="Proteomes" id="UP001558652"/>
    </source>
</evidence>
<accession>A0ABD0XWE3</accession>
<evidence type="ECO:0000256" key="1">
    <source>
        <dbReference type="SAM" id="MobiDB-lite"/>
    </source>
</evidence>
<evidence type="ECO:0008006" key="4">
    <source>
        <dbReference type="Google" id="ProtNLM"/>
    </source>
</evidence>
<protein>
    <recommendedName>
        <fullName evidence="4">Integrase catalytic domain-containing protein</fullName>
    </recommendedName>
</protein>
<evidence type="ECO:0000313" key="2">
    <source>
        <dbReference type="EMBL" id="KAL1115586.1"/>
    </source>
</evidence>
<keyword evidence="3" id="KW-1185">Reference proteome</keyword>
<name>A0ABD0XWE3_9HEMI</name>
<dbReference type="EMBL" id="JBFDAA010000019">
    <property type="protein sequence ID" value="KAL1115586.1"/>
    <property type="molecule type" value="Genomic_DNA"/>
</dbReference>
<comment type="caution">
    <text evidence="2">The sequence shown here is derived from an EMBL/GenBank/DDBJ whole genome shotgun (WGS) entry which is preliminary data.</text>
</comment>
<feature type="region of interest" description="Disordered" evidence="1">
    <location>
        <begin position="212"/>
        <end position="261"/>
    </location>
</feature>
<feature type="compositionally biased region" description="Polar residues" evidence="1">
    <location>
        <begin position="94"/>
        <end position="103"/>
    </location>
</feature>
<proteinExistence type="predicted"/>
<dbReference type="AlphaFoldDB" id="A0ABD0XWE3"/>
<dbReference type="Proteomes" id="UP001558652">
    <property type="component" value="Unassembled WGS sequence"/>
</dbReference>
<gene>
    <name evidence="2" type="ORF">AAG570_005876</name>
</gene>
<sequence>MLTPTPEKPLDVVEVDVMFWAGQKVLTEIDRLMQFAFGHILIDKTMSAEAIARAVLAYNSSIHVLAGAVPLELMRAWQAPEGHPPPGVALENPSAKSSNSQIDGSSPALPYYMKIEPNINAPPVPQCRKDEELPSSEYSTLSYIVKVVDEFEAQYNYWMEQVQGRIPLSKTQNRTEIIREQSYEAKKAYSQPSRTNAVKSIVPTVNSVCHLSRTGESQNLRKQKEHEGGATEAYRSPEYKGQTSAEPSNTQNDGPTTAYEI</sequence>
<feature type="compositionally biased region" description="Polar residues" evidence="1">
    <location>
        <begin position="241"/>
        <end position="255"/>
    </location>
</feature>